<gene>
    <name evidence="5" type="ORF">CUTER_02910</name>
</gene>
<dbReference type="Proteomes" id="UP000035548">
    <property type="component" value="Chromosome"/>
</dbReference>
<dbReference type="CDD" id="cd01637">
    <property type="entry name" value="IMPase_like"/>
    <property type="match status" value="1"/>
</dbReference>
<evidence type="ECO:0000313" key="5">
    <source>
        <dbReference type="EMBL" id="AKK10595.1"/>
    </source>
</evidence>
<dbReference type="GO" id="GO:0046872">
    <property type="term" value="F:metal ion binding"/>
    <property type="evidence" value="ECO:0007669"/>
    <property type="project" value="UniProtKB-KW"/>
</dbReference>
<dbReference type="GO" id="GO:0008934">
    <property type="term" value="F:inositol monophosphate 1-phosphatase activity"/>
    <property type="evidence" value="ECO:0007669"/>
    <property type="project" value="TreeGrafter"/>
</dbReference>
<dbReference type="PRINTS" id="PR00377">
    <property type="entry name" value="IMPHPHTASES"/>
</dbReference>
<dbReference type="Pfam" id="PF00459">
    <property type="entry name" value="Inositol_P"/>
    <property type="match status" value="1"/>
</dbReference>
<evidence type="ECO:0000256" key="2">
    <source>
        <dbReference type="ARBA" id="ARBA00022801"/>
    </source>
</evidence>
<dbReference type="InterPro" id="IPR020583">
    <property type="entry name" value="Inositol_monoP_metal-BS"/>
</dbReference>
<proteinExistence type="predicted"/>
<dbReference type="STRING" id="1072256.CUTER_02910"/>
<dbReference type="Gene3D" id="3.30.540.10">
    <property type="entry name" value="Fructose-1,6-Bisphosphatase, subunit A, domain 1"/>
    <property type="match status" value="1"/>
</dbReference>
<dbReference type="InterPro" id="IPR000760">
    <property type="entry name" value="Inositol_monophosphatase-like"/>
</dbReference>
<keyword evidence="1 4" id="KW-0479">Metal-binding</keyword>
<dbReference type="PROSITE" id="PS00629">
    <property type="entry name" value="IMP_1"/>
    <property type="match status" value="1"/>
</dbReference>
<evidence type="ECO:0000256" key="3">
    <source>
        <dbReference type="ARBA" id="ARBA00022842"/>
    </source>
</evidence>
<feature type="binding site" evidence="4">
    <location>
        <position position="101"/>
    </location>
    <ligand>
        <name>Mg(2+)</name>
        <dbReference type="ChEBI" id="CHEBI:18420"/>
        <label>1</label>
        <note>catalytic</note>
    </ligand>
</feature>
<dbReference type="SUPFAM" id="SSF56655">
    <property type="entry name" value="Carbohydrate phosphatase"/>
    <property type="match status" value="1"/>
</dbReference>
<evidence type="ECO:0000256" key="1">
    <source>
        <dbReference type="ARBA" id="ARBA00022723"/>
    </source>
</evidence>
<dbReference type="KEGG" id="cut:CUTER_02910"/>
<feature type="binding site" evidence="4">
    <location>
        <position position="104"/>
    </location>
    <ligand>
        <name>Mg(2+)</name>
        <dbReference type="ChEBI" id="CHEBI:18420"/>
        <label>1</label>
        <note>catalytic</note>
    </ligand>
</feature>
<dbReference type="EMBL" id="CP011546">
    <property type="protein sequence ID" value="AKK10595.1"/>
    <property type="molecule type" value="Genomic_DNA"/>
</dbReference>
<evidence type="ECO:0000256" key="4">
    <source>
        <dbReference type="PIRSR" id="PIRSR600760-2"/>
    </source>
</evidence>
<organism evidence="5 6">
    <name type="scientific">Corynebacterium uterequi</name>
    <dbReference type="NCBI Taxonomy" id="1072256"/>
    <lineage>
        <taxon>Bacteria</taxon>
        <taxon>Bacillati</taxon>
        <taxon>Actinomycetota</taxon>
        <taxon>Actinomycetes</taxon>
        <taxon>Mycobacteriales</taxon>
        <taxon>Corynebacteriaceae</taxon>
        <taxon>Corynebacterium</taxon>
    </lineage>
</organism>
<comment type="cofactor">
    <cofactor evidence="4">
        <name>Mg(2+)</name>
        <dbReference type="ChEBI" id="CHEBI:18420"/>
    </cofactor>
</comment>
<reference evidence="6" key="2">
    <citation type="submission" date="2015-05" db="EMBL/GenBank/DDBJ databases">
        <title>Complete genome sequence of Corynebacterium uterequi DSM 45634, isolated from the uterus of a maiden mare.</title>
        <authorList>
            <person name="Ruckert C."/>
            <person name="Albersmeier A."/>
            <person name="Winkler A."/>
            <person name="Tauch A."/>
        </authorList>
    </citation>
    <scope>NUCLEOTIDE SEQUENCE [LARGE SCALE GENOMIC DNA]</scope>
    <source>
        <strain evidence="6">DSM 45634</strain>
    </source>
</reference>
<reference evidence="5 6" key="1">
    <citation type="journal article" date="2015" name="Genome Announc.">
        <title>Virulence Factor Genes Detected in the Complete Genome Sequence of Corynebacterium uterequi DSM 45634, Isolated from the Uterus of a Maiden Mare.</title>
        <authorList>
            <person name="Ruckert C."/>
            <person name="Kriete M."/>
            <person name="Jaenicke S."/>
            <person name="Winkler A."/>
            <person name="Tauch A."/>
        </authorList>
    </citation>
    <scope>NUCLEOTIDE SEQUENCE [LARGE SCALE GENOMIC DNA]</scope>
    <source>
        <strain evidence="5 6">DSM 45634</strain>
    </source>
</reference>
<keyword evidence="2" id="KW-0378">Hydrolase</keyword>
<protein>
    <submittedName>
        <fullName evidence="5">Inositol monophosphatase/fructose-1,6-bisphosphatase family protein</fullName>
    </submittedName>
</protein>
<dbReference type="PATRIC" id="fig|1072256.5.peg.576"/>
<dbReference type="PANTHER" id="PTHR20854">
    <property type="entry name" value="INOSITOL MONOPHOSPHATASE"/>
    <property type="match status" value="1"/>
</dbReference>
<dbReference type="GO" id="GO:0006020">
    <property type="term" value="P:inositol metabolic process"/>
    <property type="evidence" value="ECO:0007669"/>
    <property type="project" value="TreeGrafter"/>
</dbReference>
<keyword evidence="3 4" id="KW-0460">Magnesium</keyword>
<evidence type="ECO:0000313" key="6">
    <source>
        <dbReference type="Proteomes" id="UP000035548"/>
    </source>
</evidence>
<dbReference type="PANTHER" id="PTHR20854:SF4">
    <property type="entry name" value="INOSITOL-1-MONOPHOSPHATASE-RELATED"/>
    <property type="match status" value="1"/>
</dbReference>
<accession>A0A0G3HD02</accession>
<dbReference type="GO" id="GO:0007165">
    <property type="term" value="P:signal transduction"/>
    <property type="evidence" value="ECO:0007669"/>
    <property type="project" value="TreeGrafter"/>
</dbReference>
<keyword evidence="6" id="KW-1185">Reference proteome</keyword>
<dbReference type="AlphaFoldDB" id="A0A0G3HD02"/>
<feature type="binding site" evidence="4">
    <location>
        <position position="85"/>
    </location>
    <ligand>
        <name>Mg(2+)</name>
        <dbReference type="ChEBI" id="CHEBI:18420"/>
        <label>1</label>
        <note>catalytic</note>
    </ligand>
</feature>
<name>A0A0G3HD02_9CORY</name>
<feature type="binding site" evidence="4">
    <location>
        <position position="233"/>
    </location>
    <ligand>
        <name>Mg(2+)</name>
        <dbReference type="ChEBI" id="CHEBI:18420"/>
        <label>1</label>
        <note>catalytic</note>
    </ligand>
</feature>
<dbReference type="Gene3D" id="3.40.190.80">
    <property type="match status" value="1"/>
</dbReference>
<sequence length="280" mass="28924">MEAMTDATALIDSFTAAHAADSDEDLARALVHDAGQLADRMRAQGLTTDYKTSISDVVTEADRTAEAFVAGVLSALRPGDGLLGEEGASRASTSGRTWVIDPVDGTYNFTSGFSYYCSALALVEGDPLAPDALLFGAVHRPTPATTYFGGPGIPTTVNGEPVAPLTPRRMAETSLVTYLHPGTMNPGPVRDTWLAVAGQFATLRMFGAGSVDLSLVATGHAGAWIQRAGAVWDWWPGKALVEGAGGAARRVEAGGTAWLVAGSTAIVDEIAAAFAAVDAQ</sequence>